<accession>A0A250X8Z0</accession>
<evidence type="ECO:0000313" key="1">
    <source>
        <dbReference type="EMBL" id="GAX79548.1"/>
    </source>
</evidence>
<keyword evidence="2" id="KW-1185">Reference proteome</keyword>
<sequence length="152" mass="16992">MYGAVMRFGELPETIQTQGVCSDVEAVEVVEELMKRGLCVILPDLQPVWRFLEPALVHEFLWDVEVVAERLVEFKSWFPAADADRVVAKQAVIISRGEWTHVQGAAQALLSLFELYSAHNAHSVRSTAVIQHALIELVDSKPQHSSHTTCSQ</sequence>
<evidence type="ECO:0000313" key="2">
    <source>
        <dbReference type="Proteomes" id="UP000232323"/>
    </source>
</evidence>
<proteinExistence type="predicted"/>
<name>A0A250X8Z0_9CHLO</name>
<reference evidence="1 2" key="1">
    <citation type="submission" date="2017-08" db="EMBL/GenBank/DDBJ databases">
        <title>Acidophilic green algal genome provides insights into adaptation to an acidic environment.</title>
        <authorList>
            <person name="Hirooka S."/>
            <person name="Hirose Y."/>
            <person name="Kanesaki Y."/>
            <person name="Higuchi S."/>
            <person name="Fujiwara T."/>
            <person name="Onuma R."/>
            <person name="Era A."/>
            <person name="Ohbayashi R."/>
            <person name="Uzuka A."/>
            <person name="Nozaki H."/>
            <person name="Yoshikawa H."/>
            <person name="Miyagishima S.Y."/>
        </authorList>
    </citation>
    <scope>NUCLEOTIDE SEQUENCE [LARGE SCALE GENOMIC DNA]</scope>
    <source>
        <strain evidence="1 2">NIES-2499</strain>
    </source>
</reference>
<dbReference type="AlphaFoldDB" id="A0A250X8Z0"/>
<comment type="caution">
    <text evidence="1">The sequence shown here is derived from an EMBL/GenBank/DDBJ whole genome shotgun (WGS) entry which is preliminary data.</text>
</comment>
<gene>
    <name evidence="1" type="ORF">CEUSTIGMA_g6989.t1</name>
</gene>
<organism evidence="1 2">
    <name type="scientific">Chlamydomonas eustigma</name>
    <dbReference type="NCBI Taxonomy" id="1157962"/>
    <lineage>
        <taxon>Eukaryota</taxon>
        <taxon>Viridiplantae</taxon>
        <taxon>Chlorophyta</taxon>
        <taxon>core chlorophytes</taxon>
        <taxon>Chlorophyceae</taxon>
        <taxon>CS clade</taxon>
        <taxon>Chlamydomonadales</taxon>
        <taxon>Chlamydomonadaceae</taxon>
        <taxon>Chlamydomonas</taxon>
    </lineage>
</organism>
<dbReference type="Proteomes" id="UP000232323">
    <property type="component" value="Unassembled WGS sequence"/>
</dbReference>
<dbReference type="EMBL" id="BEGY01000043">
    <property type="protein sequence ID" value="GAX79548.1"/>
    <property type="molecule type" value="Genomic_DNA"/>
</dbReference>
<protein>
    <submittedName>
        <fullName evidence="1">Uncharacterized protein</fullName>
    </submittedName>
</protein>